<proteinExistence type="predicted"/>
<comment type="caution">
    <text evidence="1">The sequence shown here is derived from an EMBL/GenBank/DDBJ whole genome shotgun (WGS) entry which is preliminary data.</text>
</comment>
<dbReference type="AlphaFoldDB" id="A0A5C6B082"/>
<dbReference type="Proteomes" id="UP000320735">
    <property type="component" value="Unassembled WGS sequence"/>
</dbReference>
<evidence type="ECO:0000313" key="2">
    <source>
        <dbReference type="Proteomes" id="UP000320735"/>
    </source>
</evidence>
<name>A0A5C6B082_9PLAN</name>
<keyword evidence="2" id="KW-1185">Reference proteome</keyword>
<accession>A0A5C6B082</accession>
<organism evidence="1 2">
    <name type="scientific">Symmachiella macrocystis</name>
    <dbReference type="NCBI Taxonomy" id="2527985"/>
    <lineage>
        <taxon>Bacteria</taxon>
        <taxon>Pseudomonadati</taxon>
        <taxon>Planctomycetota</taxon>
        <taxon>Planctomycetia</taxon>
        <taxon>Planctomycetales</taxon>
        <taxon>Planctomycetaceae</taxon>
        <taxon>Symmachiella</taxon>
    </lineage>
</organism>
<evidence type="ECO:0000313" key="1">
    <source>
        <dbReference type="EMBL" id="TWU05177.1"/>
    </source>
</evidence>
<sequence>MLQPLRYQDWGIAPALVTVQDGENVRDEANGRESPIDKTNYKTDSLVATIGLRIAKGIAKIAKGIAGTAKIIAKGTVGTARIIAKETATIDCRTAKIVGMIGMTSGTTIMAIGITAAGMVRGDRALVGIIGGTTIPH</sequence>
<dbReference type="EMBL" id="SJPP01000004">
    <property type="protein sequence ID" value="TWU05177.1"/>
    <property type="molecule type" value="Genomic_DNA"/>
</dbReference>
<protein>
    <submittedName>
        <fullName evidence="1">Uncharacterized protein</fullName>
    </submittedName>
</protein>
<gene>
    <name evidence="1" type="ORF">CA54_58650</name>
</gene>
<reference evidence="1 2" key="1">
    <citation type="submission" date="2019-02" db="EMBL/GenBank/DDBJ databases">
        <title>Deep-cultivation of Planctomycetes and their phenomic and genomic characterization uncovers novel biology.</title>
        <authorList>
            <person name="Wiegand S."/>
            <person name="Jogler M."/>
            <person name="Boedeker C."/>
            <person name="Pinto D."/>
            <person name="Vollmers J."/>
            <person name="Rivas-Marin E."/>
            <person name="Kohn T."/>
            <person name="Peeters S.H."/>
            <person name="Heuer A."/>
            <person name="Rast P."/>
            <person name="Oberbeckmann S."/>
            <person name="Bunk B."/>
            <person name="Jeske O."/>
            <person name="Meyerdierks A."/>
            <person name="Storesund J.E."/>
            <person name="Kallscheuer N."/>
            <person name="Luecker S."/>
            <person name="Lage O.M."/>
            <person name="Pohl T."/>
            <person name="Merkel B.J."/>
            <person name="Hornburger P."/>
            <person name="Mueller R.-W."/>
            <person name="Bruemmer F."/>
            <person name="Labrenz M."/>
            <person name="Spormann A.M."/>
            <person name="Op Den Camp H."/>
            <person name="Overmann J."/>
            <person name="Amann R."/>
            <person name="Jetten M.S.M."/>
            <person name="Mascher T."/>
            <person name="Medema M.H."/>
            <person name="Devos D.P."/>
            <person name="Kaster A.-K."/>
            <person name="Ovreas L."/>
            <person name="Rohde M."/>
            <person name="Galperin M.Y."/>
            <person name="Jogler C."/>
        </authorList>
    </citation>
    <scope>NUCLEOTIDE SEQUENCE [LARGE SCALE GENOMIC DNA]</scope>
    <source>
        <strain evidence="1 2">CA54</strain>
    </source>
</reference>